<keyword evidence="3" id="KW-1185">Reference proteome</keyword>
<sequence length="424" mass="46253">MELGNKRSEGVLIAPPEPSCGRTRCDATSPHCQAALPDPGQLSLRIGGEFLRLWGGGSTLRGRFAIPVPPLELSILSASCAGDPTSVRNLRLLCGQPGAYQIHTRPTRPFTTRLRPEVGGPRPLAPSLRTSVRRRGVPPTSLTTHMFLERTVARRPSLPVASRLPSFHMSGLLRLWWRVSLAPREAHYKPGYRLPLPPPLSEPLANVKLDDSNIRHGASLPFSLGTLVSGSVDNVRLFVGALRSWPRPLRCSGARCGDRLDTQVIPDAESINGDYAPSEVSYLGAPIPSLPRSNQPLTVLHGEATRPGSFRDVPWSKHDRLTEVQGCRIFLGPFCIAVAATSGRGGRVPSTTHASVLYQIFKPSVIHFLSKRSEVTVNHRKYLEKAPRDKNAGPPLSTEHRPTSEVEVDAAVVIQMDIVLSVFE</sequence>
<accession>A0A4Y7SWA5</accession>
<gene>
    <name evidence="2" type="ORF">FA13DRAFT_1894028</name>
</gene>
<dbReference type="Proteomes" id="UP000298030">
    <property type="component" value="Unassembled WGS sequence"/>
</dbReference>
<feature type="compositionally biased region" description="Basic and acidic residues" evidence="1">
    <location>
        <begin position="382"/>
        <end position="391"/>
    </location>
</feature>
<comment type="caution">
    <text evidence="2">The sequence shown here is derived from an EMBL/GenBank/DDBJ whole genome shotgun (WGS) entry which is preliminary data.</text>
</comment>
<protein>
    <submittedName>
        <fullName evidence="2">Uncharacterized protein</fullName>
    </submittedName>
</protein>
<evidence type="ECO:0000313" key="3">
    <source>
        <dbReference type="Proteomes" id="UP000298030"/>
    </source>
</evidence>
<feature type="region of interest" description="Disordered" evidence="1">
    <location>
        <begin position="382"/>
        <end position="402"/>
    </location>
</feature>
<evidence type="ECO:0000256" key="1">
    <source>
        <dbReference type="SAM" id="MobiDB-lite"/>
    </source>
</evidence>
<dbReference type="EMBL" id="QPFP01000050">
    <property type="protein sequence ID" value="TEB26155.1"/>
    <property type="molecule type" value="Genomic_DNA"/>
</dbReference>
<organism evidence="2 3">
    <name type="scientific">Coprinellus micaceus</name>
    <name type="common">Glistening ink-cap mushroom</name>
    <name type="synonym">Coprinus micaceus</name>
    <dbReference type="NCBI Taxonomy" id="71717"/>
    <lineage>
        <taxon>Eukaryota</taxon>
        <taxon>Fungi</taxon>
        <taxon>Dikarya</taxon>
        <taxon>Basidiomycota</taxon>
        <taxon>Agaricomycotina</taxon>
        <taxon>Agaricomycetes</taxon>
        <taxon>Agaricomycetidae</taxon>
        <taxon>Agaricales</taxon>
        <taxon>Agaricineae</taxon>
        <taxon>Psathyrellaceae</taxon>
        <taxon>Coprinellus</taxon>
    </lineage>
</organism>
<reference evidence="2 3" key="1">
    <citation type="journal article" date="2019" name="Nat. Ecol. Evol.">
        <title>Megaphylogeny resolves global patterns of mushroom evolution.</title>
        <authorList>
            <person name="Varga T."/>
            <person name="Krizsan K."/>
            <person name="Foldi C."/>
            <person name="Dima B."/>
            <person name="Sanchez-Garcia M."/>
            <person name="Sanchez-Ramirez S."/>
            <person name="Szollosi G.J."/>
            <person name="Szarkandi J.G."/>
            <person name="Papp V."/>
            <person name="Albert L."/>
            <person name="Andreopoulos W."/>
            <person name="Angelini C."/>
            <person name="Antonin V."/>
            <person name="Barry K.W."/>
            <person name="Bougher N.L."/>
            <person name="Buchanan P."/>
            <person name="Buyck B."/>
            <person name="Bense V."/>
            <person name="Catcheside P."/>
            <person name="Chovatia M."/>
            <person name="Cooper J."/>
            <person name="Damon W."/>
            <person name="Desjardin D."/>
            <person name="Finy P."/>
            <person name="Geml J."/>
            <person name="Haridas S."/>
            <person name="Hughes K."/>
            <person name="Justo A."/>
            <person name="Karasinski D."/>
            <person name="Kautmanova I."/>
            <person name="Kiss B."/>
            <person name="Kocsube S."/>
            <person name="Kotiranta H."/>
            <person name="LaButti K.M."/>
            <person name="Lechner B.E."/>
            <person name="Liimatainen K."/>
            <person name="Lipzen A."/>
            <person name="Lukacs Z."/>
            <person name="Mihaltcheva S."/>
            <person name="Morgado L.N."/>
            <person name="Niskanen T."/>
            <person name="Noordeloos M.E."/>
            <person name="Ohm R.A."/>
            <person name="Ortiz-Santana B."/>
            <person name="Ovrebo C."/>
            <person name="Racz N."/>
            <person name="Riley R."/>
            <person name="Savchenko A."/>
            <person name="Shiryaev A."/>
            <person name="Soop K."/>
            <person name="Spirin V."/>
            <person name="Szebenyi C."/>
            <person name="Tomsovsky M."/>
            <person name="Tulloss R.E."/>
            <person name="Uehling J."/>
            <person name="Grigoriev I.V."/>
            <person name="Vagvolgyi C."/>
            <person name="Papp T."/>
            <person name="Martin F.M."/>
            <person name="Miettinen O."/>
            <person name="Hibbett D.S."/>
            <person name="Nagy L.G."/>
        </authorList>
    </citation>
    <scope>NUCLEOTIDE SEQUENCE [LARGE SCALE GENOMIC DNA]</scope>
    <source>
        <strain evidence="2 3">FP101781</strain>
    </source>
</reference>
<feature type="region of interest" description="Disordered" evidence="1">
    <location>
        <begin position="110"/>
        <end position="136"/>
    </location>
</feature>
<dbReference type="AlphaFoldDB" id="A0A4Y7SWA5"/>
<proteinExistence type="predicted"/>
<name>A0A4Y7SWA5_COPMI</name>
<evidence type="ECO:0000313" key="2">
    <source>
        <dbReference type="EMBL" id="TEB26155.1"/>
    </source>
</evidence>